<keyword evidence="3" id="KW-1185">Reference proteome</keyword>
<dbReference type="SMART" id="SM00327">
    <property type="entry name" value="VWA"/>
    <property type="match status" value="1"/>
</dbReference>
<dbReference type="OrthoDB" id="2343366at2759"/>
<dbReference type="InterPro" id="IPR002035">
    <property type="entry name" value="VWF_A"/>
</dbReference>
<dbReference type="EMBL" id="QKWP01000668">
    <property type="protein sequence ID" value="RIB16534.1"/>
    <property type="molecule type" value="Genomic_DNA"/>
</dbReference>
<dbReference type="Pfam" id="PF13519">
    <property type="entry name" value="VWA_2"/>
    <property type="match status" value="1"/>
</dbReference>
<evidence type="ECO:0000259" key="1">
    <source>
        <dbReference type="PROSITE" id="PS50234"/>
    </source>
</evidence>
<dbReference type="CDD" id="cd00198">
    <property type="entry name" value="vWFA"/>
    <property type="match status" value="1"/>
</dbReference>
<feature type="domain" description="VWFA" evidence="1">
    <location>
        <begin position="482"/>
        <end position="706"/>
    </location>
</feature>
<dbReference type="InterPro" id="IPR036465">
    <property type="entry name" value="vWFA_dom_sf"/>
</dbReference>
<proteinExistence type="predicted"/>
<organism evidence="2 3">
    <name type="scientific">Gigaspora rosea</name>
    <dbReference type="NCBI Taxonomy" id="44941"/>
    <lineage>
        <taxon>Eukaryota</taxon>
        <taxon>Fungi</taxon>
        <taxon>Fungi incertae sedis</taxon>
        <taxon>Mucoromycota</taxon>
        <taxon>Glomeromycotina</taxon>
        <taxon>Glomeromycetes</taxon>
        <taxon>Diversisporales</taxon>
        <taxon>Gigasporaceae</taxon>
        <taxon>Gigaspora</taxon>
    </lineage>
</organism>
<dbReference type="STRING" id="44941.A0A397V214"/>
<reference evidence="2 3" key="1">
    <citation type="submission" date="2018-06" db="EMBL/GenBank/DDBJ databases">
        <title>Comparative genomics reveals the genomic features of Rhizophagus irregularis, R. cerebriforme, R. diaphanum and Gigaspora rosea, and their symbiotic lifestyle signature.</title>
        <authorList>
            <person name="Morin E."/>
            <person name="San Clemente H."/>
            <person name="Chen E.C.H."/>
            <person name="De La Providencia I."/>
            <person name="Hainaut M."/>
            <person name="Kuo A."/>
            <person name="Kohler A."/>
            <person name="Murat C."/>
            <person name="Tang N."/>
            <person name="Roy S."/>
            <person name="Loubradou J."/>
            <person name="Henrissat B."/>
            <person name="Grigoriev I.V."/>
            <person name="Corradi N."/>
            <person name="Roux C."/>
            <person name="Martin F.M."/>
        </authorList>
    </citation>
    <scope>NUCLEOTIDE SEQUENCE [LARGE SCALE GENOMIC DNA]</scope>
    <source>
        <strain evidence="2 3">DAOM 194757</strain>
    </source>
</reference>
<sequence>MTKLKVCDWGSIRATLITMRTLELKKFLGNAISLGYEQEDDDPFSDQENYDVNQIKCLMSRDDKTPISDDDISLSDTFDHVDSSIKLMPDTGLELLKDKGNFIEISSDHLCHHLCDFEASHTDEVLPQCQNFAAHQGKHRCPLSHACGAPCVHIGKRNCQNLCAKDVGHQEISCEEEHKIHKCQNEVCPIECPIENCRQRCESSDHFHALEENVNHFCGNEHQCPKECEEKGICKIVTEPSAIIKEEAEYVNKKHVHEIKKAHVCDSTCPDDEGKHISEEEGKQNFHYCDEKCPNCAYYVTTVHGNMLLTTFTCEDDEFEFEGHQLNVGDRGDFVLCHKLCENIGRHRHIDYCKDPAVCEGPGGGKKEGSLEHINANIGPNPSKKKDYISHRVFWERTKFQDPYSKDDREEFKKCDHECADEKHHKVDELSGKEPTKSYCTQEIFHPPLSASSKPPGGIGYISTDGHQFLCENPTTNVGNFHIVFVVDRSGSMSFVDCRPRCDNSKTTPLQTKHNNRLGAVYEAIYTFIEIRKNSRKATSTGHMAVDKDTASLVLFDDTVTTAFENRSLSNPDDLLQIMLRYHPQGDNYYHIGITKAAEVIETYYDPSRTNVIIFLSDGEYHPPEPELRSLCQREKDRGTFLYLYTIMFTGSSTHTYYGQSLQKMADIATEYLPKTADKESLKCQYVLAINEVKLTEHFTQVAESLRFHKPMLIRK</sequence>
<dbReference type="AlphaFoldDB" id="A0A397V214"/>
<evidence type="ECO:0000313" key="2">
    <source>
        <dbReference type="EMBL" id="RIB16534.1"/>
    </source>
</evidence>
<dbReference type="PROSITE" id="PS50234">
    <property type="entry name" value="VWFA"/>
    <property type="match status" value="1"/>
</dbReference>
<gene>
    <name evidence="2" type="ORF">C2G38_2143048</name>
</gene>
<name>A0A397V214_9GLOM</name>
<dbReference type="Gene3D" id="3.40.50.410">
    <property type="entry name" value="von Willebrand factor, type A domain"/>
    <property type="match status" value="1"/>
</dbReference>
<evidence type="ECO:0000313" key="3">
    <source>
        <dbReference type="Proteomes" id="UP000266673"/>
    </source>
</evidence>
<dbReference type="Proteomes" id="UP000266673">
    <property type="component" value="Unassembled WGS sequence"/>
</dbReference>
<dbReference type="SUPFAM" id="SSF53300">
    <property type="entry name" value="vWA-like"/>
    <property type="match status" value="1"/>
</dbReference>
<protein>
    <recommendedName>
        <fullName evidence="1">VWFA domain-containing protein</fullName>
    </recommendedName>
</protein>
<comment type="caution">
    <text evidence="2">The sequence shown here is derived from an EMBL/GenBank/DDBJ whole genome shotgun (WGS) entry which is preliminary data.</text>
</comment>
<accession>A0A397V214</accession>